<dbReference type="PANTHER" id="PTHR30329:SF21">
    <property type="entry name" value="LIPOPROTEIN YIAD-RELATED"/>
    <property type="match status" value="1"/>
</dbReference>
<dbReference type="CDD" id="cd07185">
    <property type="entry name" value="OmpA_C-like"/>
    <property type="match status" value="1"/>
</dbReference>
<dbReference type="InParanoid" id="A0A0D2J603"/>
<name>A0A0D2J603_9BACT</name>
<feature type="transmembrane region" description="Helical" evidence="8">
    <location>
        <begin position="12"/>
        <end position="35"/>
    </location>
</feature>
<evidence type="ECO:0000256" key="1">
    <source>
        <dbReference type="ARBA" id="ARBA00004162"/>
    </source>
</evidence>
<dbReference type="GO" id="GO:0005886">
    <property type="term" value="C:plasma membrane"/>
    <property type="evidence" value="ECO:0007669"/>
    <property type="project" value="UniProtKB-SubCell"/>
</dbReference>
<evidence type="ECO:0000256" key="5">
    <source>
        <dbReference type="ARBA" id="ARBA00022989"/>
    </source>
</evidence>
<dbReference type="InterPro" id="IPR050330">
    <property type="entry name" value="Bact_OuterMem_StrucFunc"/>
</dbReference>
<gene>
    <name evidence="10" type="ORF">X474_13570</name>
</gene>
<evidence type="ECO:0000313" key="10">
    <source>
        <dbReference type="EMBL" id="KIX13509.1"/>
    </source>
</evidence>
<evidence type="ECO:0000259" key="9">
    <source>
        <dbReference type="PROSITE" id="PS51123"/>
    </source>
</evidence>
<keyword evidence="6 7" id="KW-0472">Membrane</keyword>
<dbReference type="OrthoDB" id="9783110at2"/>
<keyword evidence="4 8" id="KW-0812">Transmembrane</keyword>
<proteinExistence type="inferred from homology"/>
<evidence type="ECO:0000256" key="6">
    <source>
        <dbReference type="ARBA" id="ARBA00023136"/>
    </source>
</evidence>
<keyword evidence="5 8" id="KW-1133">Transmembrane helix</keyword>
<evidence type="ECO:0000256" key="4">
    <source>
        <dbReference type="ARBA" id="ARBA00022692"/>
    </source>
</evidence>
<dbReference type="Gene3D" id="3.30.1330.60">
    <property type="entry name" value="OmpA-like domain"/>
    <property type="match status" value="1"/>
</dbReference>
<dbReference type="RefSeq" id="WP_044349219.1">
    <property type="nucleotide sequence ID" value="NZ_AZAC01000015.1"/>
</dbReference>
<evidence type="ECO:0000256" key="7">
    <source>
        <dbReference type="PROSITE-ProRule" id="PRU00473"/>
    </source>
</evidence>
<dbReference type="EMBL" id="AZAC01000015">
    <property type="protein sequence ID" value="KIX13509.1"/>
    <property type="molecule type" value="Genomic_DNA"/>
</dbReference>
<feature type="domain" description="OmpA-like" evidence="9">
    <location>
        <begin position="108"/>
        <end position="228"/>
    </location>
</feature>
<dbReference type="STRING" id="1429043.X474_13570"/>
<evidence type="ECO:0000256" key="8">
    <source>
        <dbReference type="SAM" id="Phobius"/>
    </source>
</evidence>
<dbReference type="InterPro" id="IPR036737">
    <property type="entry name" value="OmpA-like_sf"/>
</dbReference>
<sequence>MGRSKQQEPDRPSIVVLYTSLMILLLAFFILLNAFSTTEETRLIKAVKSVGDAFGAAKGSVSPLRLGYSSSGSSYKAPINPVEQDYLALRGLASDQDNIEDVRLLRSQSKKTLVMTDALLFMPGSIELGERGEEFLLRVAEVIRGRSYPVSVKGHTDDEESSDVGGRNNWRLSAERALAVVRFLASKGVDPTRLAAFGLAGYRPMVPRTNPNHLRLNNRVELVFDAKDSSFYQIPDGKAQRRLDFKGFTFDLFKDEDKD</sequence>
<dbReference type="Pfam" id="PF00691">
    <property type="entry name" value="OmpA"/>
    <property type="match status" value="1"/>
</dbReference>
<keyword evidence="11" id="KW-1185">Reference proteome</keyword>
<comment type="caution">
    <text evidence="10">The sequence shown here is derived from an EMBL/GenBank/DDBJ whole genome shotgun (WGS) entry which is preliminary data.</text>
</comment>
<evidence type="ECO:0000256" key="2">
    <source>
        <dbReference type="ARBA" id="ARBA00008914"/>
    </source>
</evidence>
<dbReference type="PANTHER" id="PTHR30329">
    <property type="entry name" value="STATOR ELEMENT OF FLAGELLAR MOTOR COMPLEX"/>
    <property type="match status" value="1"/>
</dbReference>
<reference evidence="10 11" key="1">
    <citation type="submission" date="2013-11" db="EMBL/GenBank/DDBJ databases">
        <title>Metagenomic analysis of a methanogenic consortium involved in long chain n-alkane degradation.</title>
        <authorList>
            <person name="Davidova I.A."/>
            <person name="Callaghan A.V."/>
            <person name="Wawrik B."/>
            <person name="Pruitt S."/>
            <person name="Marks C."/>
            <person name="Duncan K.E."/>
            <person name="Suflita J.M."/>
        </authorList>
    </citation>
    <scope>NUCLEOTIDE SEQUENCE [LARGE SCALE GENOMIC DNA]</scope>
    <source>
        <strain evidence="10 11">SPR</strain>
    </source>
</reference>
<accession>A0A0D2J603</accession>
<dbReference type="InterPro" id="IPR006665">
    <property type="entry name" value="OmpA-like"/>
</dbReference>
<keyword evidence="3" id="KW-1003">Cell membrane</keyword>
<dbReference type="InterPro" id="IPR025713">
    <property type="entry name" value="MotB-like_N_dom"/>
</dbReference>
<dbReference type="Pfam" id="PF13677">
    <property type="entry name" value="MotB_plug"/>
    <property type="match status" value="1"/>
</dbReference>
<organism evidence="10 11">
    <name type="scientific">Dethiosulfatarculus sandiegensis</name>
    <dbReference type="NCBI Taxonomy" id="1429043"/>
    <lineage>
        <taxon>Bacteria</taxon>
        <taxon>Pseudomonadati</taxon>
        <taxon>Thermodesulfobacteriota</taxon>
        <taxon>Desulfarculia</taxon>
        <taxon>Desulfarculales</taxon>
        <taxon>Desulfarculaceae</taxon>
        <taxon>Dethiosulfatarculus</taxon>
    </lineage>
</organism>
<dbReference type="PROSITE" id="PS51123">
    <property type="entry name" value="OMPA_2"/>
    <property type="match status" value="1"/>
</dbReference>
<dbReference type="AlphaFoldDB" id="A0A0D2J603"/>
<evidence type="ECO:0000256" key="3">
    <source>
        <dbReference type="ARBA" id="ARBA00022475"/>
    </source>
</evidence>
<comment type="subcellular location">
    <subcellularLocation>
        <location evidence="1">Cell membrane</location>
        <topology evidence="1">Single-pass membrane protein</topology>
    </subcellularLocation>
</comment>
<protein>
    <recommendedName>
        <fullName evidence="9">OmpA-like domain-containing protein</fullName>
    </recommendedName>
</protein>
<comment type="similarity">
    <text evidence="2">Belongs to the MotB family.</text>
</comment>
<dbReference type="SUPFAM" id="SSF103088">
    <property type="entry name" value="OmpA-like"/>
    <property type="match status" value="1"/>
</dbReference>
<evidence type="ECO:0000313" key="11">
    <source>
        <dbReference type="Proteomes" id="UP000032233"/>
    </source>
</evidence>
<dbReference type="Proteomes" id="UP000032233">
    <property type="component" value="Unassembled WGS sequence"/>
</dbReference>